<feature type="transmembrane region" description="Helical" evidence="6">
    <location>
        <begin position="472"/>
        <end position="493"/>
    </location>
</feature>
<dbReference type="KEGG" id="lak:106173948"/>
<keyword evidence="3 6" id="KW-1133">Transmembrane helix</keyword>
<dbReference type="OrthoDB" id="10021984at2759"/>
<keyword evidence="2 6" id="KW-0812">Transmembrane</keyword>
<dbReference type="InParanoid" id="A0A1S3JK45"/>
<dbReference type="InterPro" id="IPR036259">
    <property type="entry name" value="MFS_trans_sf"/>
</dbReference>
<dbReference type="SUPFAM" id="SSF103473">
    <property type="entry name" value="MFS general substrate transporter"/>
    <property type="match status" value="1"/>
</dbReference>
<dbReference type="PANTHER" id="PTHR24064">
    <property type="entry name" value="SOLUTE CARRIER FAMILY 22 MEMBER"/>
    <property type="match status" value="1"/>
</dbReference>
<feature type="transmembrane region" description="Helical" evidence="6">
    <location>
        <begin position="111"/>
        <end position="132"/>
    </location>
</feature>
<proteinExistence type="predicted"/>
<dbReference type="InterPro" id="IPR005828">
    <property type="entry name" value="MFS_sugar_transport-like"/>
</dbReference>
<feature type="transmembrane region" description="Helical" evidence="6">
    <location>
        <begin position="214"/>
        <end position="238"/>
    </location>
</feature>
<sequence length="666" mass="73456">MSEHETKTAKPPDATPAFDDSDSDVYSDASPGPNPDQDLDPEPSPGEKPIPADYYKVQNPDAPPDHGDHSAGEEGPDPDLDPPLPPPVAWSRSFDDVFSFVGGLGRYQLRVLFLLWPAGLLIVLSLDNIVFLELTPKHRCRLPGLPNDTYAIQGPWHEALVKKTIPVTSSGEYDSCNMNLEGDGVVACNNWVYDEAFFTQTYTTRFNLVRAQDYIVSLTTMTFFLGAFCGSILSGYLADRFGRKPVLMANILIFGIVGFTSVFIPSWEWYIGIRFILGAVTMGTVPETLALELVSPAKRMLVGSLMHVFFIFGGPLLAGLAAITRNWQYLEIVCAAPAFLILWLFCYIPESPRWLLTAGRRQEADRILRHMARVNSRAVSEKILEEVEASAETKGGGAFPWKEMRQSPKLLQYLAVIGVIWLLLNLVHYGLIFNLVNIPGNIFLNFFLYTLLDIPGFAMAFTVNLYGRETPFVGLTLVGGMVLLTCVFVDLFVPSNISMYLIIGLSSGARLSVSAAYTIIALWSEEIFPTVIRNFCMGLVSFAASIGAMAAPFISRGVFSKALANGSMVLGLYGTGMIVAGILATLFLPETAYRKLPDTIKEAENFGLYSSPAENDEKMLDAEDEDEKQPVVPRRKRSFIEMKESNTKNYNTIASYPQPSAKNLDG</sequence>
<evidence type="ECO:0000256" key="5">
    <source>
        <dbReference type="SAM" id="MobiDB-lite"/>
    </source>
</evidence>
<dbReference type="InterPro" id="IPR020846">
    <property type="entry name" value="MFS_dom"/>
</dbReference>
<keyword evidence="8" id="KW-1185">Reference proteome</keyword>
<feature type="transmembrane region" description="Helical" evidence="6">
    <location>
        <begin position="566"/>
        <end position="588"/>
    </location>
</feature>
<protein>
    <submittedName>
        <fullName evidence="9">Organic cation transporter protein-like</fullName>
    </submittedName>
</protein>
<evidence type="ECO:0000256" key="2">
    <source>
        <dbReference type="ARBA" id="ARBA00022692"/>
    </source>
</evidence>
<organism evidence="8 9">
    <name type="scientific">Lingula anatina</name>
    <name type="common">Brachiopod</name>
    <name type="synonym">Lingula unguis</name>
    <dbReference type="NCBI Taxonomy" id="7574"/>
    <lineage>
        <taxon>Eukaryota</taxon>
        <taxon>Metazoa</taxon>
        <taxon>Spiralia</taxon>
        <taxon>Lophotrochozoa</taxon>
        <taxon>Brachiopoda</taxon>
        <taxon>Linguliformea</taxon>
        <taxon>Lingulata</taxon>
        <taxon>Lingulida</taxon>
        <taxon>Linguloidea</taxon>
        <taxon>Lingulidae</taxon>
        <taxon>Lingula</taxon>
    </lineage>
</organism>
<reference evidence="9" key="1">
    <citation type="submission" date="2025-08" db="UniProtKB">
        <authorList>
            <consortium name="RefSeq"/>
        </authorList>
    </citation>
    <scope>IDENTIFICATION</scope>
    <source>
        <tissue evidence="9">Gonads</tissue>
    </source>
</reference>
<accession>A0A1S3JK45</accession>
<feature type="transmembrane region" description="Helical" evidence="6">
    <location>
        <begin position="442"/>
        <end position="465"/>
    </location>
</feature>
<feature type="compositionally biased region" description="Basic and acidic residues" evidence="5">
    <location>
        <begin position="1"/>
        <end position="10"/>
    </location>
</feature>
<feature type="transmembrane region" description="Helical" evidence="6">
    <location>
        <begin position="499"/>
        <end position="523"/>
    </location>
</feature>
<dbReference type="PROSITE" id="PS00216">
    <property type="entry name" value="SUGAR_TRANSPORT_1"/>
    <property type="match status" value="1"/>
</dbReference>
<feature type="transmembrane region" description="Helical" evidence="6">
    <location>
        <begin position="245"/>
        <end position="264"/>
    </location>
</feature>
<keyword evidence="4 6" id="KW-0472">Membrane</keyword>
<dbReference type="GO" id="GO:0022857">
    <property type="term" value="F:transmembrane transporter activity"/>
    <property type="evidence" value="ECO:0007669"/>
    <property type="project" value="InterPro"/>
</dbReference>
<feature type="region of interest" description="Disordered" evidence="5">
    <location>
        <begin position="613"/>
        <end position="639"/>
    </location>
</feature>
<evidence type="ECO:0000259" key="7">
    <source>
        <dbReference type="PROSITE" id="PS50850"/>
    </source>
</evidence>
<dbReference type="RefSeq" id="XP_013410747.1">
    <property type="nucleotide sequence ID" value="XM_013555293.1"/>
</dbReference>
<gene>
    <name evidence="9" type="primary">LOC106173948</name>
</gene>
<evidence type="ECO:0000256" key="4">
    <source>
        <dbReference type="ARBA" id="ARBA00023136"/>
    </source>
</evidence>
<feature type="transmembrane region" description="Helical" evidence="6">
    <location>
        <begin position="329"/>
        <end position="348"/>
    </location>
</feature>
<feature type="region of interest" description="Disordered" evidence="5">
    <location>
        <begin position="1"/>
        <end position="88"/>
    </location>
</feature>
<evidence type="ECO:0000256" key="1">
    <source>
        <dbReference type="ARBA" id="ARBA00004141"/>
    </source>
</evidence>
<evidence type="ECO:0000256" key="3">
    <source>
        <dbReference type="ARBA" id="ARBA00022989"/>
    </source>
</evidence>
<name>A0A1S3JK45_LINAN</name>
<dbReference type="GeneID" id="106173948"/>
<feature type="transmembrane region" description="Helical" evidence="6">
    <location>
        <begin position="410"/>
        <end position="436"/>
    </location>
</feature>
<comment type="subcellular location">
    <subcellularLocation>
        <location evidence="1">Membrane</location>
        <topology evidence="1">Multi-pass membrane protein</topology>
    </subcellularLocation>
</comment>
<dbReference type="Proteomes" id="UP000085678">
    <property type="component" value="Unplaced"/>
</dbReference>
<feature type="transmembrane region" description="Helical" evidence="6">
    <location>
        <begin position="301"/>
        <end position="323"/>
    </location>
</feature>
<dbReference type="InterPro" id="IPR005829">
    <property type="entry name" value="Sugar_transporter_CS"/>
</dbReference>
<dbReference type="GO" id="GO:0016020">
    <property type="term" value="C:membrane"/>
    <property type="evidence" value="ECO:0007669"/>
    <property type="project" value="UniProtKB-SubCell"/>
</dbReference>
<feature type="compositionally biased region" description="Basic and acidic residues" evidence="5">
    <location>
        <begin position="63"/>
        <end position="72"/>
    </location>
</feature>
<feature type="transmembrane region" description="Helical" evidence="6">
    <location>
        <begin position="535"/>
        <end position="554"/>
    </location>
</feature>
<feature type="domain" description="Major facilitator superfamily (MFS) profile" evidence="7">
    <location>
        <begin position="111"/>
        <end position="592"/>
    </location>
</feature>
<dbReference type="Gene3D" id="1.20.1250.20">
    <property type="entry name" value="MFS general substrate transporter like domains"/>
    <property type="match status" value="1"/>
</dbReference>
<dbReference type="AlphaFoldDB" id="A0A1S3JK45"/>
<evidence type="ECO:0000256" key="6">
    <source>
        <dbReference type="SAM" id="Phobius"/>
    </source>
</evidence>
<dbReference type="PROSITE" id="PS50850">
    <property type="entry name" value="MFS"/>
    <property type="match status" value="1"/>
</dbReference>
<evidence type="ECO:0000313" key="8">
    <source>
        <dbReference type="Proteomes" id="UP000085678"/>
    </source>
</evidence>
<evidence type="ECO:0000313" key="9">
    <source>
        <dbReference type="RefSeq" id="XP_013410747.1"/>
    </source>
</evidence>
<dbReference type="Pfam" id="PF00083">
    <property type="entry name" value="Sugar_tr"/>
    <property type="match status" value="1"/>
</dbReference>